<feature type="region of interest" description="Disordered" evidence="1">
    <location>
        <begin position="49"/>
        <end position="95"/>
    </location>
</feature>
<dbReference type="AlphaFoldDB" id="A0A1D1XZ09"/>
<evidence type="ECO:0000256" key="1">
    <source>
        <dbReference type="SAM" id="MobiDB-lite"/>
    </source>
</evidence>
<gene>
    <name evidence="2" type="primary">NHX7_6</name>
    <name evidence="2" type="ORF">g.20388</name>
</gene>
<reference evidence="2" key="1">
    <citation type="submission" date="2015-07" db="EMBL/GenBank/DDBJ databases">
        <title>Transcriptome Assembly of Anthurium amnicola.</title>
        <authorList>
            <person name="Suzuki J."/>
        </authorList>
    </citation>
    <scope>NUCLEOTIDE SEQUENCE</scope>
</reference>
<feature type="non-terminal residue" evidence="2">
    <location>
        <position position="1"/>
    </location>
</feature>
<accession>A0A1D1XZ09</accession>
<protein>
    <submittedName>
        <fullName evidence="2">Sodium/hydrogen exchanger 7</fullName>
    </submittedName>
</protein>
<feature type="compositionally biased region" description="Acidic residues" evidence="1">
    <location>
        <begin position="85"/>
        <end position="94"/>
    </location>
</feature>
<evidence type="ECO:0000313" key="2">
    <source>
        <dbReference type="EMBL" id="JAT47605.1"/>
    </source>
</evidence>
<proteinExistence type="predicted"/>
<name>A0A1D1XZ09_9ARAE</name>
<organism evidence="2">
    <name type="scientific">Anthurium amnicola</name>
    <dbReference type="NCBI Taxonomy" id="1678845"/>
    <lineage>
        <taxon>Eukaryota</taxon>
        <taxon>Viridiplantae</taxon>
        <taxon>Streptophyta</taxon>
        <taxon>Embryophyta</taxon>
        <taxon>Tracheophyta</taxon>
        <taxon>Spermatophyta</taxon>
        <taxon>Magnoliopsida</taxon>
        <taxon>Liliopsida</taxon>
        <taxon>Araceae</taxon>
        <taxon>Pothoideae</taxon>
        <taxon>Potheae</taxon>
        <taxon>Anthurium</taxon>
    </lineage>
</organism>
<sequence length="120" mass="13115">ELSIFGSMINGTYRCYQSFSRAAQSTTVHSLSYPRVPLTVTPTQQLVSVQSEGGSLGRNHRSRRATKFSPVPQVPFRGKKPVEDNSSDESDGDEVIVRIDSPSCISFCQAQGTSFPSREG</sequence>
<dbReference type="EMBL" id="GDJX01020331">
    <property type="protein sequence ID" value="JAT47605.1"/>
    <property type="molecule type" value="Transcribed_RNA"/>
</dbReference>